<accession>H8XRD6</accession>
<name>H8XRD6_FLAIG</name>
<dbReference type="KEGG" id="fin:KQS_12325"/>
<protein>
    <submittedName>
        <fullName evidence="1">Probable lipoprotein</fullName>
    </submittedName>
</protein>
<dbReference type="RefSeq" id="WP_014389488.1">
    <property type="nucleotide sequence ID" value="NC_017025.1"/>
</dbReference>
<sequence>MKNIFSLLLLAFLFVSCENDVKTNTPAFQGEKDNLFWRAGDSRVTVNSNGTITLNGYTDYEVISVTVPNAVGTYDLGTANNSNFASYSYNNEGTVLYYETSYQEGPANKIYRVNGGSGYASLDGSIVQTIGGNGNGLNLKLTVASNGVVSDAKITARGIGYLPGDIVTAVGGNNNATFRVVNTTLSNGEVEIEKIENGTYTGNIKFNASDDNGNIVNFNNGKFYKVPVY</sequence>
<gene>
    <name evidence="1" type="ordered locus">KQS_12325</name>
</gene>
<dbReference type="PROSITE" id="PS51257">
    <property type="entry name" value="PROKAR_LIPOPROTEIN"/>
    <property type="match status" value="1"/>
</dbReference>
<dbReference type="EMBL" id="HE774682">
    <property type="protein sequence ID" value="CCG54370.1"/>
    <property type="molecule type" value="Genomic_DNA"/>
</dbReference>
<dbReference type="STRING" id="1094466.KQS_12325"/>
<dbReference type="eggNOG" id="ENOG503284N">
    <property type="taxonomic scope" value="Bacteria"/>
</dbReference>
<reference evidence="2" key="2">
    <citation type="submission" date="2012-03" db="EMBL/GenBank/DDBJ databases">
        <title>Complete genome sequence of Flavobacterium indicum GPTSA100-9T, isolated from warm spring water.</title>
        <authorList>
            <person name="Barbier P."/>
            <person name="Houel A."/>
            <person name="Loux V."/>
            <person name="Poulain J."/>
            <person name="Bernardet J.-F."/>
            <person name="Touchon M."/>
            <person name="Duchaud E."/>
        </authorList>
    </citation>
    <scope>NUCLEOTIDE SEQUENCE [LARGE SCALE GENOMIC DNA]</scope>
    <source>
        <strain evidence="2">DSM 17447 / CIP 109464 / GPTSA100-9</strain>
    </source>
</reference>
<keyword evidence="2" id="KW-1185">Reference proteome</keyword>
<dbReference type="AlphaFoldDB" id="H8XRD6"/>
<evidence type="ECO:0000313" key="1">
    <source>
        <dbReference type="EMBL" id="CCG54370.1"/>
    </source>
</evidence>
<dbReference type="Pfam" id="PF19765">
    <property type="entry name" value="DUF6252"/>
    <property type="match status" value="2"/>
</dbReference>
<organism evidence="1 2">
    <name type="scientific">Flavobacterium indicum (strain DSM 17447 / CIP 109464 / GPTSA100-9)</name>
    <dbReference type="NCBI Taxonomy" id="1094466"/>
    <lineage>
        <taxon>Bacteria</taxon>
        <taxon>Pseudomonadati</taxon>
        <taxon>Bacteroidota</taxon>
        <taxon>Flavobacteriia</taxon>
        <taxon>Flavobacteriales</taxon>
        <taxon>Flavobacteriaceae</taxon>
        <taxon>Flavobacterium</taxon>
    </lineage>
</organism>
<dbReference type="Proteomes" id="UP000007599">
    <property type="component" value="Chromosome I"/>
</dbReference>
<reference evidence="1 2" key="1">
    <citation type="journal article" date="2012" name="J. Bacteriol.">
        <title>Complete Genome Sequence of Flavobacterium indicum GPSTA100-9T, Isolated from Warm Spring Water.</title>
        <authorList>
            <person name="Barbier P."/>
            <person name="Houel A."/>
            <person name="Loux V."/>
            <person name="Poulain J."/>
            <person name="Bernardet J.F."/>
            <person name="Touchon M."/>
            <person name="Duchaud E."/>
        </authorList>
    </citation>
    <scope>NUCLEOTIDE SEQUENCE [LARGE SCALE GENOMIC DNA]</scope>
    <source>
        <strain evidence="2">DSM 17447 / CIP 109464 / GPTSA100-9</strain>
    </source>
</reference>
<dbReference type="PATRIC" id="fig|1094466.5.peg.2406"/>
<dbReference type="HOGENOM" id="CLU_105806_0_0_10"/>
<dbReference type="OrthoDB" id="1448607at2"/>
<evidence type="ECO:0000313" key="2">
    <source>
        <dbReference type="Proteomes" id="UP000007599"/>
    </source>
</evidence>
<keyword evidence="1" id="KW-0449">Lipoprotein</keyword>
<proteinExistence type="predicted"/>
<dbReference type="InterPro" id="IPR046219">
    <property type="entry name" value="DUF6252"/>
</dbReference>